<protein>
    <recommendedName>
        <fullName evidence="10">Kinesin motor domain-containing protein</fullName>
    </recommendedName>
</protein>
<evidence type="ECO:0000256" key="8">
    <source>
        <dbReference type="SAM" id="Coils"/>
    </source>
</evidence>
<keyword evidence="5 7" id="KW-0505">Motor protein</keyword>
<accession>A0A8T0J3W6</accession>
<feature type="coiled-coil region" evidence="8">
    <location>
        <begin position="503"/>
        <end position="530"/>
    </location>
</feature>
<feature type="compositionally biased region" description="Polar residues" evidence="9">
    <location>
        <begin position="979"/>
        <end position="1000"/>
    </location>
</feature>
<keyword evidence="3 7" id="KW-0067">ATP-binding</keyword>
<dbReference type="GO" id="GO:0008017">
    <property type="term" value="F:microtubule binding"/>
    <property type="evidence" value="ECO:0007669"/>
    <property type="project" value="InterPro"/>
</dbReference>
<dbReference type="GO" id="GO:0005524">
    <property type="term" value="F:ATP binding"/>
    <property type="evidence" value="ECO:0007669"/>
    <property type="project" value="UniProtKB-UniRule"/>
</dbReference>
<evidence type="ECO:0000256" key="1">
    <source>
        <dbReference type="ARBA" id="ARBA00022701"/>
    </source>
</evidence>
<dbReference type="SUPFAM" id="SSF52540">
    <property type="entry name" value="P-loop containing nucleoside triphosphate hydrolases"/>
    <property type="match status" value="1"/>
</dbReference>
<evidence type="ECO:0000259" key="10">
    <source>
        <dbReference type="PROSITE" id="PS50067"/>
    </source>
</evidence>
<dbReference type="GO" id="GO:0003777">
    <property type="term" value="F:microtubule motor activity"/>
    <property type="evidence" value="ECO:0007669"/>
    <property type="project" value="InterPro"/>
</dbReference>
<dbReference type="InterPro" id="IPR001752">
    <property type="entry name" value="Kinesin_motor_dom"/>
</dbReference>
<feature type="compositionally biased region" description="Low complexity" evidence="9">
    <location>
        <begin position="1255"/>
        <end position="1266"/>
    </location>
</feature>
<comment type="caution">
    <text evidence="11">The sequence shown here is derived from an EMBL/GenBank/DDBJ whole genome shotgun (WGS) entry which is preliminary data.</text>
</comment>
<gene>
    <name evidence="11" type="ORF">KC19_1G056700</name>
</gene>
<dbReference type="EMBL" id="CM026421">
    <property type="protein sequence ID" value="KAG0589902.1"/>
    <property type="molecule type" value="Genomic_DNA"/>
</dbReference>
<reference evidence="11" key="1">
    <citation type="submission" date="2020-06" db="EMBL/GenBank/DDBJ databases">
        <title>WGS assembly of Ceratodon purpureus strain R40.</title>
        <authorList>
            <person name="Carey S.B."/>
            <person name="Jenkins J."/>
            <person name="Shu S."/>
            <person name="Lovell J.T."/>
            <person name="Sreedasyam A."/>
            <person name="Maumus F."/>
            <person name="Tiley G.P."/>
            <person name="Fernandez-Pozo N."/>
            <person name="Barry K."/>
            <person name="Chen C."/>
            <person name="Wang M."/>
            <person name="Lipzen A."/>
            <person name="Daum C."/>
            <person name="Saski C.A."/>
            <person name="Payton A.C."/>
            <person name="Mcbreen J.C."/>
            <person name="Conrad R.E."/>
            <person name="Kollar L.M."/>
            <person name="Olsson S."/>
            <person name="Huttunen S."/>
            <person name="Landis J.B."/>
            <person name="Wickett N.J."/>
            <person name="Johnson M.G."/>
            <person name="Rensing S.A."/>
            <person name="Grimwood J."/>
            <person name="Schmutz J."/>
            <person name="Mcdaniel S.F."/>
        </authorList>
    </citation>
    <scope>NUCLEOTIDE SEQUENCE</scope>
    <source>
        <strain evidence="11">R40</strain>
    </source>
</reference>
<dbReference type="GO" id="GO:0009524">
    <property type="term" value="C:phragmoplast"/>
    <property type="evidence" value="ECO:0007669"/>
    <property type="project" value="UniProtKB-ARBA"/>
</dbReference>
<keyword evidence="2 7" id="KW-0547">Nucleotide-binding</keyword>
<dbReference type="GO" id="GO:0007018">
    <property type="term" value="P:microtubule-based movement"/>
    <property type="evidence" value="ECO:0007669"/>
    <property type="project" value="InterPro"/>
</dbReference>
<dbReference type="GO" id="GO:0005874">
    <property type="term" value="C:microtubule"/>
    <property type="evidence" value="ECO:0007669"/>
    <property type="project" value="UniProtKB-KW"/>
</dbReference>
<evidence type="ECO:0000256" key="6">
    <source>
        <dbReference type="ARBA" id="ARBA00034488"/>
    </source>
</evidence>
<keyword evidence="1" id="KW-0493">Microtubule</keyword>
<evidence type="ECO:0000256" key="2">
    <source>
        <dbReference type="ARBA" id="ARBA00022741"/>
    </source>
</evidence>
<dbReference type="Proteomes" id="UP000822688">
    <property type="component" value="Chromosome 1"/>
</dbReference>
<feature type="region of interest" description="Disordered" evidence="9">
    <location>
        <begin position="1247"/>
        <end position="1266"/>
    </location>
</feature>
<dbReference type="Gene3D" id="3.40.850.10">
    <property type="entry name" value="Kinesin motor domain"/>
    <property type="match status" value="1"/>
</dbReference>
<keyword evidence="12" id="KW-1185">Reference proteome</keyword>
<feature type="domain" description="Kinesin motor" evidence="10">
    <location>
        <begin position="158"/>
        <end position="496"/>
    </location>
</feature>
<dbReference type="PROSITE" id="PS00411">
    <property type="entry name" value="KINESIN_MOTOR_1"/>
    <property type="match status" value="1"/>
</dbReference>
<evidence type="ECO:0000313" key="11">
    <source>
        <dbReference type="EMBL" id="KAG0589902.1"/>
    </source>
</evidence>
<feature type="binding site" evidence="7">
    <location>
        <begin position="235"/>
        <end position="242"/>
    </location>
    <ligand>
        <name>ATP</name>
        <dbReference type="ChEBI" id="CHEBI:30616"/>
    </ligand>
</feature>
<feature type="region of interest" description="Disordered" evidence="9">
    <location>
        <begin position="961"/>
        <end position="1014"/>
    </location>
</feature>
<dbReference type="PANTHER" id="PTHR37739:SF16">
    <property type="entry name" value="KINESIN-LIKE PROTEIN"/>
    <property type="match status" value="1"/>
</dbReference>
<organism evidence="11 12">
    <name type="scientific">Ceratodon purpureus</name>
    <name type="common">Fire moss</name>
    <name type="synonym">Dicranum purpureum</name>
    <dbReference type="NCBI Taxonomy" id="3225"/>
    <lineage>
        <taxon>Eukaryota</taxon>
        <taxon>Viridiplantae</taxon>
        <taxon>Streptophyta</taxon>
        <taxon>Embryophyta</taxon>
        <taxon>Bryophyta</taxon>
        <taxon>Bryophytina</taxon>
        <taxon>Bryopsida</taxon>
        <taxon>Dicranidae</taxon>
        <taxon>Pseudoditrichales</taxon>
        <taxon>Ditrichaceae</taxon>
        <taxon>Ceratodon</taxon>
    </lineage>
</organism>
<name>A0A8T0J3W6_CERPU</name>
<comment type="similarity">
    <text evidence="6">Belongs to the TRAFAC class myosin-kinesin ATPase superfamily. Kinesin family. KIN-12 subfamily.</text>
</comment>
<evidence type="ECO:0000256" key="5">
    <source>
        <dbReference type="ARBA" id="ARBA00023175"/>
    </source>
</evidence>
<dbReference type="EMBL" id="CM026421">
    <property type="protein sequence ID" value="KAG0589900.1"/>
    <property type="molecule type" value="Genomic_DNA"/>
</dbReference>
<evidence type="ECO:0000256" key="9">
    <source>
        <dbReference type="SAM" id="MobiDB-lite"/>
    </source>
</evidence>
<dbReference type="InterPro" id="IPR027417">
    <property type="entry name" value="P-loop_NTPase"/>
</dbReference>
<dbReference type="InterPro" id="IPR019821">
    <property type="entry name" value="Kinesin_motor_CS"/>
</dbReference>
<keyword evidence="4 8" id="KW-0175">Coiled coil</keyword>
<proteinExistence type="inferred from homology"/>
<dbReference type="EMBL" id="CM026421">
    <property type="protein sequence ID" value="KAG0589901.1"/>
    <property type="molecule type" value="Genomic_DNA"/>
</dbReference>
<dbReference type="EMBL" id="CM026421">
    <property type="protein sequence ID" value="KAG0589899.1"/>
    <property type="molecule type" value="Genomic_DNA"/>
</dbReference>
<dbReference type="PANTHER" id="PTHR37739">
    <property type="entry name" value="KINESIN-LIKE PROTEIN KIN-12D"/>
    <property type="match status" value="1"/>
</dbReference>
<dbReference type="FunFam" id="3.40.850.10:FF:000052">
    <property type="entry name" value="Kinesin-like protein KIN-12F"/>
    <property type="match status" value="1"/>
</dbReference>
<dbReference type="InterPro" id="IPR036961">
    <property type="entry name" value="Kinesin_motor_dom_sf"/>
</dbReference>
<evidence type="ECO:0000256" key="7">
    <source>
        <dbReference type="PROSITE-ProRule" id="PRU00283"/>
    </source>
</evidence>
<dbReference type="SMART" id="SM00129">
    <property type="entry name" value="KISc"/>
    <property type="match status" value="1"/>
</dbReference>
<dbReference type="InterPro" id="IPR044986">
    <property type="entry name" value="KIF15/KIN-12"/>
</dbReference>
<evidence type="ECO:0000313" key="12">
    <source>
        <dbReference type="Proteomes" id="UP000822688"/>
    </source>
</evidence>
<evidence type="ECO:0000256" key="3">
    <source>
        <dbReference type="ARBA" id="ARBA00022840"/>
    </source>
</evidence>
<dbReference type="EMBL" id="CM026421">
    <property type="protein sequence ID" value="KAG0589898.1"/>
    <property type="molecule type" value="Genomic_DNA"/>
</dbReference>
<dbReference type="PROSITE" id="PS50067">
    <property type="entry name" value="KINESIN_MOTOR_2"/>
    <property type="match status" value="1"/>
</dbReference>
<feature type="region of interest" description="Disordered" evidence="9">
    <location>
        <begin position="112"/>
        <end position="131"/>
    </location>
</feature>
<feature type="region of interest" description="Disordered" evidence="9">
    <location>
        <begin position="1"/>
        <end position="105"/>
    </location>
</feature>
<dbReference type="Pfam" id="PF00225">
    <property type="entry name" value="Kinesin"/>
    <property type="match status" value="1"/>
</dbReference>
<evidence type="ECO:0000256" key="4">
    <source>
        <dbReference type="ARBA" id="ARBA00023054"/>
    </source>
</evidence>
<feature type="region of interest" description="Disordered" evidence="9">
    <location>
        <begin position="748"/>
        <end position="779"/>
    </location>
</feature>
<sequence length="1363" mass="150601">MKGSVGRSRSMRGAESPQRERDPFGLGLRQKSSPVVEASRRRGRGNGENVAPVENVPELPSPGPCKPNSKVSKTPSVLRESTVVSSPALMPKVPKPSPARNTMQPLSQNQGALNQVAPQGPGPDQGNGTRRKLNLDVQAGGVVESLMNAAVSDPNDTGVKVIVRMRPLNKKEIAEEATHVISKLSPNSLSLIDQQFTYDAVAGDDESQQAVFDMVGLPMVENCLAGFNSSIFAYGQTGSGKTHTMWGPMPDSGSELMATEERGVTPRVFEQLFSRIQQEERNNVDKQLRYQCRCSFLEIYNEQITDLLEPSQKNLMIREDTKTGVYVEGLSEEYVSNLEDVTRLLIRGLANRRVSSTAMNNESSRSHSVFTFVIESRSKSAAEGASSVRTSRMNLVDLAGSERQKQTGAAGERLKEAGNINKSLSQLGNVINILAEVAQNGKHRHIPYRDSRLTFLLQESLGGNAKLAMICAVSPASSCKTETLSTLRFAQRAKAMQNKAVVNEETANDVNLLREQIRQLKDELMRMKENNNQPEGVAAGGFTTGWNARRSYNLLKLSLGQPMTISSSEIKDIDKELELRPEVCEEETESLPNCKSTLEIQAILPSLNEEQILDCVAEESDGFDQQISMQCLSAAPDTTQALITPTHSVSPNVKEVKKEPSLELSSGLPKSPLSGAFRISKAFASTTDQLAASLTRGIEILDNQPRNSVSFLRRSAGVQFTFQNEECSMSRREAMLLRLTSSCNAPFPGQSRDVECTPDKKMRRMSPQPESPSGGDLSPWPQITLEDSCKILAATPPVQKQRTKALEALLVGAARREKVAEDRIAQQSAEIEQLNRLVCQYKLERECNAVLQQSREEKIARMESLMDGVLPSEEFQKEEWAALKLEHKILQEKFDQHPALAEAIAQQELLRHELEEYKSFCDLRERDFLHNEVTLLRNQLAVYLESETSRSLKQRRLSHPIKNSLASHPSADAALEEPSNPSSAPHNGSNLISDATMQGSDSRDTEMDQNEQDGNEDLHVLVQELKEERDHYIQLAERGRKELEGEKRCSQEMHDALQMAMTGHARLLDQYAELQEKHIILVSKMRVIRDGVANIKTVAKKSGLTCTEDRWFDAQAAQIAHLKAEQEQSKEEIKGLQSQLRDTADAVQAAGELVVRLKDAELAAVSAKEEKVAVELNVVALRRKLEVLERDHVEEMSTLQQCLREFGSQLCSLCGASTALEAIKDSHNVQVGNDREEDVQDKLALGASSTGVTESHSSALSDDNASDADSLVTIPVTILKGSSLKDQTSVLESWSSGKDEGEDNLGFDEDGGIEMRILSRKGYQYLRNSESEEFEDDIEDDEFLCETCGLPATNGMRVCDLCI</sequence>
<feature type="coiled-coil region" evidence="8">
    <location>
        <begin position="1119"/>
        <end position="1191"/>
    </location>
</feature>
<dbReference type="PRINTS" id="PR00380">
    <property type="entry name" value="KINESINHEAVY"/>
</dbReference>